<evidence type="ECO:0000256" key="1">
    <source>
        <dbReference type="ARBA" id="ARBA00022490"/>
    </source>
</evidence>
<evidence type="ECO:0000256" key="8">
    <source>
        <dbReference type="HAMAP-Rule" id="MF_00456"/>
    </source>
</evidence>
<dbReference type="CDD" id="cd04242">
    <property type="entry name" value="AAK_G5K_ProB"/>
    <property type="match status" value="1"/>
</dbReference>
<dbReference type="InterPro" id="IPR001048">
    <property type="entry name" value="Asp/Glu/Uridylate_kinase"/>
</dbReference>
<keyword evidence="3 8" id="KW-0641">Proline biosynthesis</keyword>
<dbReference type="PIRSF" id="PIRSF000729">
    <property type="entry name" value="GK"/>
    <property type="match status" value="1"/>
</dbReference>
<dbReference type="PRINTS" id="PR00474">
    <property type="entry name" value="GLU5KINASE"/>
</dbReference>
<comment type="catalytic activity">
    <reaction evidence="8">
        <text>L-glutamate + ATP = L-glutamyl 5-phosphate + ADP</text>
        <dbReference type="Rhea" id="RHEA:14877"/>
        <dbReference type="ChEBI" id="CHEBI:29985"/>
        <dbReference type="ChEBI" id="CHEBI:30616"/>
        <dbReference type="ChEBI" id="CHEBI:58274"/>
        <dbReference type="ChEBI" id="CHEBI:456216"/>
        <dbReference type="EC" id="2.7.2.11"/>
    </reaction>
</comment>
<evidence type="ECO:0000259" key="9">
    <source>
        <dbReference type="SMART" id="SM00359"/>
    </source>
</evidence>
<comment type="caution">
    <text evidence="8">Lacks conserved residue(s) required for the propagation of feature annotation.</text>
</comment>
<evidence type="ECO:0000256" key="2">
    <source>
        <dbReference type="ARBA" id="ARBA00022605"/>
    </source>
</evidence>
<dbReference type="Gene3D" id="3.40.1160.10">
    <property type="entry name" value="Acetylglutamate kinase-like"/>
    <property type="match status" value="1"/>
</dbReference>
<organism evidence="10 11">
    <name type="scientific">Rhodonellum ikkaensis</name>
    <dbReference type="NCBI Taxonomy" id="336829"/>
    <lineage>
        <taxon>Bacteria</taxon>
        <taxon>Pseudomonadati</taxon>
        <taxon>Bacteroidota</taxon>
        <taxon>Cytophagia</taxon>
        <taxon>Cytophagales</taxon>
        <taxon>Cytophagaceae</taxon>
        <taxon>Rhodonellum</taxon>
    </lineage>
</organism>
<dbReference type="RefSeq" id="WP_019597639.1">
    <property type="nucleotide sequence ID" value="NZ_FNQC01000007.1"/>
</dbReference>
<protein>
    <recommendedName>
        <fullName evidence="8">Glutamate 5-kinase</fullName>
        <ecNumber evidence="8">2.7.2.11</ecNumber>
    </recommendedName>
    <alternativeName>
        <fullName evidence="8">Gamma-glutamyl kinase</fullName>
        <shortName evidence="8">GK</shortName>
    </alternativeName>
</protein>
<evidence type="ECO:0000256" key="4">
    <source>
        <dbReference type="ARBA" id="ARBA00022679"/>
    </source>
</evidence>
<feature type="binding site" evidence="8">
    <location>
        <position position="14"/>
    </location>
    <ligand>
        <name>ATP</name>
        <dbReference type="ChEBI" id="CHEBI:30616"/>
    </ligand>
</feature>
<dbReference type="SMART" id="SM00359">
    <property type="entry name" value="PUA"/>
    <property type="match status" value="1"/>
</dbReference>
<evidence type="ECO:0000256" key="7">
    <source>
        <dbReference type="ARBA" id="ARBA00022840"/>
    </source>
</evidence>
<dbReference type="InterPro" id="IPR036393">
    <property type="entry name" value="AceGlu_kinase-like_sf"/>
</dbReference>
<dbReference type="HAMAP" id="MF_00456">
    <property type="entry name" value="ProB"/>
    <property type="match status" value="1"/>
</dbReference>
<dbReference type="InterPro" id="IPR005715">
    <property type="entry name" value="Glu_5kinase/COase_Synthase"/>
</dbReference>
<keyword evidence="7 8" id="KW-0067">ATP-binding</keyword>
<feature type="binding site" evidence="8">
    <location>
        <position position="54"/>
    </location>
    <ligand>
        <name>substrate</name>
    </ligand>
</feature>
<dbReference type="SUPFAM" id="SSF53633">
    <property type="entry name" value="Carbamate kinase-like"/>
    <property type="match status" value="1"/>
</dbReference>
<dbReference type="PROSITE" id="PS50890">
    <property type="entry name" value="PUA"/>
    <property type="match status" value="1"/>
</dbReference>
<dbReference type="Gene3D" id="2.30.130.10">
    <property type="entry name" value="PUA domain"/>
    <property type="match status" value="1"/>
</dbReference>
<dbReference type="Pfam" id="PF01472">
    <property type="entry name" value="PUA"/>
    <property type="match status" value="1"/>
</dbReference>
<name>A0A1H3QVX0_9BACT</name>
<gene>
    <name evidence="8" type="primary">proB</name>
    <name evidence="10" type="ORF">SAMN05444412_10737</name>
</gene>
<sequence length="364" mass="40332">MRPEIQKSKLMVIKIGSNVLTKEDGKPDLARMASLVKQVSFLRENGKKVILVSSGAVAFGRKEITLPEKIDPILKKQIWASAGQIELINTYKNLFRELGITISQILVTKEDFRDRKHYLNMKNCLLGLLSQDIVPIVNENDTVAITELMFTDNDELASLTAAMVNADTLILLTNVDGVFDGPPSDPTSKLIPHIGTKMPDLDHVISPIKSSFGRGGMLTKLSMAKKSADLGIQVLIANGKKENILLDFHEKSITCTYFEPKPSKQSPKKWLAHGDQYFKGEVIINEGAKTALFSQNISSLLPVGILEIKGDFSKGDIIRILDVEGNKLGLGRAEISSKTALETIGQKNQKPFIHYDYLYLFNHV</sequence>
<comment type="caution">
    <text evidence="10">The sequence shown here is derived from an EMBL/GenBank/DDBJ whole genome shotgun (WGS) entry which is preliminary data.</text>
</comment>
<accession>A0A1H3QVX0</accession>
<keyword evidence="11" id="KW-1185">Reference proteome</keyword>
<dbReference type="EMBL" id="FNQC01000007">
    <property type="protein sequence ID" value="SDZ17587.1"/>
    <property type="molecule type" value="Genomic_DNA"/>
</dbReference>
<proteinExistence type="inferred from homology"/>
<comment type="similarity">
    <text evidence="8">Belongs to the glutamate 5-kinase family.</text>
</comment>
<evidence type="ECO:0000256" key="3">
    <source>
        <dbReference type="ARBA" id="ARBA00022650"/>
    </source>
</evidence>
<dbReference type="InterPro" id="IPR001057">
    <property type="entry name" value="Glu/AcGlu_kinase"/>
</dbReference>
<keyword evidence="1 8" id="KW-0963">Cytoplasm</keyword>
<dbReference type="InterPro" id="IPR041739">
    <property type="entry name" value="G5K_ProB"/>
</dbReference>
<dbReference type="SUPFAM" id="SSF88697">
    <property type="entry name" value="PUA domain-like"/>
    <property type="match status" value="1"/>
</dbReference>
<feature type="binding site" evidence="8">
    <location>
        <position position="153"/>
    </location>
    <ligand>
        <name>substrate</name>
    </ligand>
</feature>
<dbReference type="Pfam" id="PF00696">
    <property type="entry name" value="AA_kinase"/>
    <property type="match status" value="1"/>
</dbReference>
<dbReference type="InterPro" id="IPR036974">
    <property type="entry name" value="PUA_sf"/>
</dbReference>
<keyword evidence="4 8" id="KW-0808">Transferase</keyword>
<dbReference type="InterPro" id="IPR011529">
    <property type="entry name" value="Glu_5kinase"/>
</dbReference>
<comment type="subcellular location">
    <subcellularLocation>
        <location evidence="8">Cytoplasm</location>
    </subcellularLocation>
</comment>
<feature type="domain" description="PUA" evidence="9">
    <location>
        <begin position="280"/>
        <end position="353"/>
    </location>
</feature>
<dbReference type="InterPro" id="IPR002478">
    <property type="entry name" value="PUA"/>
</dbReference>
<dbReference type="NCBIfam" id="TIGR01027">
    <property type="entry name" value="proB"/>
    <property type="match status" value="1"/>
</dbReference>
<dbReference type="CDD" id="cd21157">
    <property type="entry name" value="PUA_G5K"/>
    <property type="match status" value="1"/>
</dbReference>
<dbReference type="PANTHER" id="PTHR43654">
    <property type="entry name" value="GLUTAMATE 5-KINASE"/>
    <property type="match status" value="1"/>
</dbReference>
<dbReference type="Proteomes" id="UP000199663">
    <property type="component" value="Unassembled WGS sequence"/>
</dbReference>
<keyword evidence="5 8" id="KW-0547">Nucleotide-binding</keyword>
<evidence type="ECO:0000313" key="10">
    <source>
        <dbReference type="EMBL" id="SDZ17587.1"/>
    </source>
</evidence>
<comment type="function">
    <text evidence="8">Catalyzes the transfer of a phosphate group to glutamate to form L-glutamate 5-phosphate.</text>
</comment>
<comment type="pathway">
    <text evidence="8">Amino-acid biosynthesis; L-proline biosynthesis; L-glutamate 5-semialdehyde from L-glutamate: step 1/2.</text>
</comment>
<evidence type="ECO:0000313" key="11">
    <source>
        <dbReference type="Proteomes" id="UP000199663"/>
    </source>
</evidence>
<evidence type="ECO:0000256" key="6">
    <source>
        <dbReference type="ARBA" id="ARBA00022777"/>
    </source>
</evidence>
<evidence type="ECO:0000256" key="5">
    <source>
        <dbReference type="ARBA" id="ARBA00022741"/>
    </source>
</evidence>
<dbReference type="EC" id="2.7.2.11" evidence="8"/>
<keyword evidence="2 8" id="KW-0028">Amino-acid biosynthesis</keyword>
<feature type="binding site" evidence="8">
    <location>
        <position position="141"/>
    </location>
    <ligand>
        <name>substrate</name>
    </ligand>
</feature>
<reference evidence="10 11" key="1">
    <citation type="submission" date="2016-10" db="EMBL/GenBank/DDBJ databases">
        <authorList>
            <person name="Varghese N."/>
            <person name="Submissions S."/>
        </authorList>
    </citation>
    <scope>NUCLEOTIDE SEQUENCE [LARGE SCALE GENOMIC DNA]</scope>
    <source>
        <strain evidence="10 11">DSM 17997</strain>
    </source>
</reference>
<keyword evidence="6 8" id="KW-0418">Kinase</keyword>
<dbReference type="InterPro" id="IPR015947">
    <property type="entry name" value="PUA-like_sf"/>
</dbReference>
<dbReference type="PANTHER" id="PTHR43654:SF1">
    <property type="entry name" value="ISOPENTENYL PHOSPHATE KINASE"/>
    <property type="match status" value="1"/>
</dbReference>